<sequence>MGRAPCCEKVGLKKGRWTAEEDEILMKYITANGEGSWRSLPKNAGLLRCGKSCRLRWINYLRADLKRGNISKEEEEIIIKLHAAVGNRWSLIAGHLPGRTDNEIKNYWNSHLSRRIYSFRTAGGDVEAVPVDASKLATGGKQRRGRVSRSAMKTNTMNGIARREKNEKGVGLPGPSAETPSDEGHSMVLDPDQHQASCVTFEGLKEGALGPMEEMVSGLLSPGPIESSGLWGANTEMEAMQLGATEESSVGWGSHEVIENGVMSSREEREGRALVLNGNGDGGNMGLEEGIGSGIVNKGEEEVGSTQLDKFLDWDLGGIEAKLWDEVGEMWPWQWDSVNRELGLQRMEDYGHQGGSLDGWILSDVL</sequence>
<dbReference type="CDD" id="cd00167">
    <property type="entry name" value="SANT"/>
    <property type="match status" value="2"/>
</dbReference>
<evidence type="ECO:0000256" key="6">
    <source>
        <dbReference type="ARBA" id="ARBA00023242"/>
    </source>
</evidence>
<accession>A0A6I9S6C8</accession>
<organism evidence="10 11">
    <name type="scientific">Elaeis guineensis var. tenera</name>
    <name type="common">Oil palm</name>
    <dbReference type="NCBI Taxonomy" id="51953"/>
    <lineage>
        <taxon>Eukaryota</taxon>
        <taxon>Viridiplantae</taxon>
        <taxon>Streptophyta</taxon>
        <taxon>Embryophyta</taxon>
        <taxon>Tracheophyta</taxon>
        <taxon>Spermatophyta</taxon>
        <taxon>Magnoliopsida</taxon>
        <taxon>Liliopsida</taxon>
        <taxon>Arecaceae</taxon>
        <taxon>Arecoideae</taxon>
        <taxon>Cocoseae</taxon>
        <taxon>Elaeidinae</taxon>
        <taxon>Elaeis</taxon>
    </lineage>
</organism>
<keyword evidence="10" id="KW-1185">Reference proteome</keyword>
<dbReference type="RefSeq" id="XP_010938309.1">
    <property type="nucleotide sequence ID" value="XM_010940007.3"/>
</dbReference>
<dbReference type="PANTHER" id="PTHR47999">
    <property type="entry name" value="TRANSCRIPTION FACTOR MYB8-RELATED-RELATED"/>
    <property type="match status" value="1"/>
</dbReference>
<dbReference type="InterPro" id="IPR001005">
    <property type="entry name" value="SANT/Myb"/>
</dbReference>
<feature type="domain" description="Myb-like" evidence="8">
    <location>
        <begin position="62"/>
        <end position="112"/>
    </location>
</feature>
<dbReference type="SMART" id="SM00717">
    <property type="entry name" value="SANT"/>
    <property type="match status" value="2"/>
</dbReference>
<keyword evidence="4" id="KW-0238">DNA-binding</keyword>
<dbReference type="GO" id="GO:0005634">
    <property type="term" value="C:nucleus"/>
    <property type="evidence" value="ECO:0007669"/>
    <property type="project" value="UniProtKB-SubCell"/>
</dbReference>
<dbReference type="InterPro" id="IPR017930">
    <property type="entry name" value="Myb_dom"/>
</dbReference>
<dbReference type="Proteomes" id="UP000504607">
    <property type="component" value="Chromosome 14"/>
</dbReference>
<evidence type="ECO:0000256" key="3">
    <source>
        <dbReference type="ARBA" id="ARBA00023015"/>
    </source>
</evidence>
<dbReference type="PROSITE" id="PS51294">
    <property type="entry name" value="HTH_MYB"/>
    <property type="match status" value="2"/>
</dbReference>
<dbReference type="FunCoup" id="A0A6I9S6C8">
    <property type="interactions" value="94"/>
</dbReference>
<name>A0A6I9S6C8_ELAGV</name>
<dbReference type="KEGG" id="egu:105057407"/>
<dbReference type="PROSITE" id="PS50090">
    <property type="entry name" value="MYB_LIKE"/>
    <property type="match status" value="2"/>
</dbReference>
<feature type="domain" description="HTH myb-type" evidence="9">
    <location>
        <begin position="62"/>
        <end position="116"/>
    </location>
</feature>
<dbReference type="OrthoDB" id="735895at2759"/>
<dbReference type="FunFam" id="1.10.10.60:FF:000231">
    <property type="entry name" value="Myb transcription factor"/>
    <property type="match status" value="1"/>
</dbReference>
<reference evidence="11" key="1">
    <citation type="submission" date="2025-08" db="UniProtKB">
        <authorList>
            <consortium name="RefSeq"/>
        </authorList>
    </citation>
    <scope>IDENTIFICATION</scope>
</reference>
<evidence type="ECO:0000256" key="7">
    <source>
        <dbReference type="SAM" id="MobiDB-lite"/>
    </source>
</evidence>
<dbReference type="InParanoid" id="A0A6I9S6C8"/>
<evidence type="ECO:0000256" key="2">
    <source>
        <dbReference type="ARBA" id="ARBA00022737"/>
    </source>
</evidence>
<feature type="region of interest" description="Disordered" evidence="7">
    <location>
        <begin position="162"/>
        <end position="185"/>
    </location>
</feature>
<dbReference type="AlphaFoldDB" id="A0A6I9S6C8"/>
<dbReference type="InterPro" id="IPR015495">
    <property type="entry name" value="Myb_TF_plants"/>
</dbReference>
<dbReference type="InterPro" id="IPR009057">
    <property type="entry name" value="Homeodomain-like_sf"/>
</dbReference>
<feature type="domain" description="Myb-like" evidence="8">
    <location>
        <begin position="9"/>
        <end position="61"/>
    </location>
</feature>
<evidence type="ECO:0000313" key="11">
    <source>
        <dbReference type="RefSeq" id="XP_010938309.1"/>
    </source>
</evidence>
<feature type="domain" description="HTH myb-type" evidence="9">
    <location>
        <begin position="9"/>
        <end position="61"/>
    </location>
</feature>
<protein>
    <submittedName>
        <fullName evidence="11">Myb-related protein P</fullName>
    </submittedName>
</protein>
<dbReference type="PANTHER" id="PTHR47999:SF6">
    <property type="entry name" value="MYB-RELATED PROTEIN P"/>
    <property type="match status" value="1"/>
</dbReference>
<evidence type="ECO:0000256" key="1">
    <source>
        <dbReference type="ARBA" id="ARBA00004123"/>
    </source>
</evidence>
<dbReference type="SUPFAM" id="SSF46689">
    <property type="entry name" value="Homeodomain-like"/>
    <property type="match status" value="1"/>
</dbReference>
<dbReference type="Gene3D" id="1.10.10.60">
    <property type="entry name" value="Homeodomain-like"/>
    <property type="match status" value="2"/>
</dbReference>
<dbReference type="GO" id="GO:0046148">
    <property type="term" value="P:pigment biosynthetic process"/>
    <property type="evidence" value="ECO:0007669"/>
    <property type="project" value="UniProtKB-ARBA"/>
</dbReference>
<evidence type="ECO:0000259" key="8">
    <source>
        <dbReference type="PROSITE" id="PS50090"/>
    </source>
</evidence>
<keyword evidence="2" id="KW-0677">Repeat</keyword>
<keyword evidence="6" id="KW-0539">Nucleus</keyword>
<evidence type="ECO:0000256" key="5">
    <source>
        <dbReference type="ARBA" id="ARBA00023163"/>
    </source>
</evidence>
<dbReference type="Pfam" id="PF00249">
    <property type="entry name" value="Myb_DNA-binding"/>
    <property type="match status" value="2"/>
</dbReference>
<keyword evidence="3" id="KW-0805">Transcription regulation</keyword>
<evidence type="ECO:0000313" key="10">
    <source>
        <dbReference type="Proteomes" id="UP000504607"/>
    </source>
</evidence>
<dbReference type="GO" id="GO:0043565">
    <property type="term" value="F:sequence-specific DNA binding"/>
    <property type="evidence" value="ECO:0007669"/>
    <property type="project" value="UniProtKB-ARBA"/>
</dbReference>
<dbReference type="GO" id="GO:0045893">
    <property type="term" value="P:positive regulation of DNA-templated transcription"/>
    <property type="evidence" value="ECO:0007669"/>
    <property type="project" value="UniProtKB-ARBA"/>
</dbReference>
<dbReference type="GeneID" id="105057407"/>
<comment type="subcellular location">
    <subcellularLocation>
        <location evidence="1">Nucleus</location>
    </subcellularLocation>
</comment>
<evidence type="ECO:0000259" key="9">
    <source>
        <dbReference type="PROSITE" id="PS51294"/>
    </source>
</evidence>
<proteinExistence type="predicted"/>
<dbReference type="FunFam" id="1.10.10.60:FF:000121">
    <property type="entry name" value="Myb transcription factor"/>
    <property type="match status" value="1"/>
</dbReference>
<evidence type="ECO:0000256" key="4">
    <source>
        <dbReference type="ARBA" id="ARBA00023125"/>
    </source>
</evidence>
<keyword evidence="5" id="KW-0804">Transcription</keyword>
<gene>
    <name evidence="11" type="primary">LOC105057407</name>
</gene>
<dbReference type="GO" id="GO:0006950">
    <property type="term" value="P:response to stress"/>
    <property type="evidence" value="ECO:0007669"/>
    <property type="project" value="UniProtKB-ARBA"/>
</dbReference>